<evidence type="ECO:0000313" key="1">
    <source>
        <dbReference type="EMBL" id="CEK56947.1"/>
    </source>
</evidence>
<reference evidence="1" key="1">
    <citation type="submission" date="2014-12" db="EMBL/GenBank/DDBJ databases">
        <title>Insight into the proteome of Arion vulgaris.</title>
        <authorList>
            <person name="Aradska J."/>
            <person name="Bulat T."/>
            <person name="Smidak R."/>
            <person name="Sarate P."/>
            <person name="Gangsoo J."/>
            <person name="Sialana F."/>
            <person name="Bilban M."/>
            <person name="Lubec G."/>
        </authorList>
    </citation>
    <scope>NUCLEOTIDE SEQUENCE</scope>
    <source>
        <tissue evidence="1">Skin</tissue>
    </source>
</reference>
<dbReference type="EMBL" id="HACG01010082">
    <property type="protein sequence ID" value="CEK56947.1"/>
    <property type="molecule type" value="Transcribed_RNA"/>
</dbReference>
<sequence length="108" mass="11992">LTTSSGKTTHQNALPVSSDLPWSSCGNTHPVSAVPYSSFNYPTDYPHQVEHNFQSPYLICSFADQDRQCGSGYNQTMESYGENTVAFNIDTHNSYHKSSHNSTCLPQQ</sequence>
<feature type="non-terminal residue" evidence="1">
    <location>
        <position position="1"/>
    </location>
</feature>
<feature type="non-terminal residue" evidence="1">
    <location>
        <position position="108"/>
    </location>
</feature>
<accession>A0A0B6YLA0</accession>
<protein>
    <submittedName>
        <fullName evidence="1">Uncharacterized protein</fullName>
    </submittedName>
</protein>
<name>A0A0B6YLA0_9EUPU</name>
<dbReference type="AlphaFoldDB" id="A0A0B6YLA0"/>
<organism evidence="1">
    <name type="scientific">Arion vulgaris</name>
    <dbReference type="NCBI Taxonomy" id="1028688"/>
    <lineage>
        <taxon>Eukaryota</taxon>
        <taxon>Metazoa</taxon>
        <taxon>Spiralia</taxon>
        <taxon>Lophotrochozoa</taxon>
        <taxon>Mollusca</taxon>
        <taxon>Gastropoda</taxon>
        <taxon>Heterobranchia</taxon>
        <taxon>Euthyneura</taxon>
        <taxon>Panpulmonata</taxon>
        <taxon>Eupulmonata</taxon>
        <taxon>Stylommatophora</taxon>
        <taxon>Helicina</taxon>
        <taxon>Arionoidea</taxon>
        <taxon>Arionidae</taxon>
        <taxon>Arion</taxon>
    </lineage>
</organism>
<gene>
    <name evidence="1" type="primary">ORF28913</name>
</gene>
<proteinExistence type="predicted"/>